<dbReference type="EMBL" id="JADWDJ010000012">
    <property type="protein sequence ID" value="KAG5272297.1"/>
    <property type="molecule type" value="Genomic_DNA"/>
</dbReference>
<dbReference type="InterPro" id="IPR002345">
    <property type="entry name" value="Lipocalin"/>
</dbReference>
<name>A0AAV6GDY3_9TELE</name>
<reference evidence="5" key="1">
    <citation type="submission" date="2020-10" db="EMBL/GenBank/DDBJ databases">
        <title>Chromosome-scale genome assembly of the Allis shad, Alosa alosa.</title>
        <authorList>
            <person name="Margot Z."/>
            <person name="Christophe K."/>
            <person name="Cabau C."/>
            <person name="Louis A."/>
            <person name="Berthelot C."/>
            <person name="Parey E."/>
            <person name="Roest Crollius H."/>
            <person name="Montfort J."/>
            <person name="Robinson-Rechavi M."/>
            <person name="Bucao C."/>
            <person name="Bouchez O."/>
            <person name="Gislard M."/>
            <person name="Lluch J."/>
            <person name="Milhes M."/>
            <person name="Lampietro C."/>
            <person name="Lopez Roques C."/>
            <person name="Donnadieu C."/>
            <person name="Braasch I."/>
            <person name="Desvignes T."/>
            <person name="Postlethwait J."/>
            <person name="Bobe J."/>
            <person name="Guiguen Y."/>
        </authorList>
    </citation>
    <scope>NUCLEOTIDE SEQUENCE</scope>
    <source>
        <strain evidence="5">M-15738</strain>
        <tissue evidence="5">Blood</tissue>
    </source>
</reference>
<dbReference type="Proteomes" id="UP000823561">
    <property type="component" value="Chromosome 12"/>
</dbReference>
<dbReference type="GO" id="GO:0036094">
    <property type="term" value="F:small molecule binding"/>
    <property type="evidence" value="ECO:0007669"/>
    <property type="project" value="InterPro"/>
</dbReference>
<dbReference type="PROSITE" id="PS00213">
    <property type="entry name" value="LIPOCALIN"/>
    <property type="match status" value="1"/>
</dbReference>
<dbReference type="Gene3D" id="2.40.128.20">
    <property type="match status" value="1"/>
</dbReference>
<keyword evidence="6" id="KW-1185">Reference proteome</keyword>
<accession>A0AAV6GDY3</accession>
<gene>
    <name evidence="5" type="ORF">AALO_G00163880</name>
</gene>
<evidence type="ECO:0000256" key="3">
    <source>
        <dbReference type="SAM" id="SignalP"/>
    </source>
</evidence>
<sequence>MRIALVTIAMTMLLLQEVKADIQPQKNFDVQRFAGKWYRVGLAYDSLSFAPYRSKLTISMGMVDPQPNGDVNMTMWTGRSTSCKSKVYVYEKTDIPGVFSYFSSRHNKVKDITVVDTNYTEYAIVFKFKKMNREYSQVSLYGRTLKLSPEVIEKFKTFSLVRGFPKDSILTPPAGDNCPRSGN</sequence>
<dbReference type="InterPro" id="IPR012674">
    <property type="entry name" value="Calycin"/>
</dbReference>
<dbReference type="AlphaFoldDB" id="A0AAV6GDY3"/>
<comment type="caution">
    <text evidence="5">The sequence shown here is derived from an EMBL/GenBank/DDBJ whole genome shotgun (WGS) entry which is preliminary data.</text>
</comment>
<feature type="chain" id="PRO_5043854272" description="Lipocalin/cytosolic fatty-acid binding domain-containing protein" evidence="3">
    <location>
        <begin position="21"/>
        <end position="183"/>
    </location>
</feature>
<feature type="domain" description="Lipocalin/cytosolic fatty-acid binding" evidence="4">
    <location>
        <begin position="34"/>
        <end position="173"/>
    </location>
</feature>
<dbReference type="SUPFAM" id="SSF50814">
    <property type="entry name" value="Lipocalins"/>
    <property type="match status" value="1"/>
</dbReference>
<evidence type="ECO:0000313" key="6">
    <source>
        <dbReference type="Proteomes" id="UP000823561"/>
    </source>
</evidence>
<dbReference type="InterPro" id="IPR022272">
    <property type="entry name" value="Lipocalin_CS"/>
</dbReference>
<evidence type="ECO:0000313" key="5">
    <source>
        <dbReference type="EMBL" id="KAG5272297.1"/>
    </source>
</evidence>
<dbReference type="PANTHER" id="PTHR11430:SF63">
    <property type="entry name" value="LOC555483 PROTEIN-RELATED"/>
    <property type="match status" value="1"/>
</dbReference>
<dbReference type="PRINTS" id="PR00179">
    <property type="entry name" value="LIPOCALIN"/>
</dbReference>
<dbReference type="Pfam" id="PF00061">
    <property type="entry name" value="Lipocalin"/>
    <property type="match status" value="1"/>
</dbReference>
<feature type="signal peptide" evidence="3">
    <location>
        <begin position="1"/>
        <end position="20"/>
    </location>
</feature>
<organism evidence="5 6">
    <name type="scientific">Alosa alosa</name>
    <name type="common">allis shad</name>
    <dbReference type="NCBI Taxonomy" id="278164"/>
    <lineage>
        <taxon>Eukaryota</taxon>
        <taxon>Metazoa</taxon>
        <taxon>Chordata</taxon>
        <taxon>Craniata</taxon>
        <taxon>Vertebrata</taxon>
        <taxon>Euteleostomi</taxon>
        <taxon>Actinopterygii</taxon>
        <taxon>Neopterygii</taxon>
        <taxon>Teleostei</taxon>
        <taxon>Clupei</taxon>
        <taxon>Clupeiformes</taxon>
        <taxon>Clupeoidei</taxon>
        <taxon>Clupeidae</taxon>
        <taxon>Alosa</taxon>
    </lineage>
</organism>
<evidence type="ECO:0000256" key="1">
    <source>
        <dbReference type="ARBA" id="ARBA00006889"/>
    </source>
</evidence>
<keyword evidence="3" id="KW-0732">Signal</keyword>
<evidence type="ECO:0000256" key="2">
    <source>
        <dbReference type="RuleBase" id="RU003695"/>
    </source>
</evidence>
<dbReference type="PRINTS" id="PR01254">
    <property type="entry name" value="PGNDSYNTHASE"/>
</dbReference>
<protein>
    <recommendedName>
        <fullName evidence="4">Lipocalin/cytosolic fatty-acid binding domain-containing protein</fullName>
    </recommendedName>
</protein>
<dbReference type="InterPro" id="IPR000566">
    <property type="entry name" value="Lipocln_cytosolic_FA-bd_dom"/>
</dbReference>
<evidence type="ECO:0000259" key="4">
    <source>
        <dbReference type="Pfam" id="PF00061"/>
    </source>
</evidence>
<dbReference type="PANTHER" id="PTHR11430">
    <property type="entry name" value="LIPOCALIN"/>
    <property type="match status" value="1"/>
</dbReference>
<comment type="similarity">
    <text evidence="1 2">Belongs to the calycin superfamily. Lipocalin family.</text>
</comment>
<proteinExistence type="inferred from homology"/>